<evidence type="ECO:0000313" key="2">
    <source>
        <dbReference type="EMBL" id="PVH91853.1"/>
    </source>
</evidence>
<protein>
    <submittedName>
        <fullName evidence="2">Uncharacterized protein</fullName>
    </submittedName>
</protein>
<evidence type="ECO:0000256" key="1">
    <source>
        <dbReference type="SAM" id="MobiDB-lite"/>
    </source>
</evidence>
<keyword evidence="3" id="KW-1185">Reference proteome</keyword>
<accession>A0A2V1D2Y4</accession>
<dbReference type="Proteomes" id="UP000244855">
    <property type="component" value="Unassembled WGS sequence"/>
</dbReference>
<sequence>MSGAPLHRHLGIHELSPVLRSQVLVADADLYPDHVTLKGGCTIETKDIFSLRGSDAPRETFQLKLPTIICTEGEKGKRWLRLPMSYTLQQSMALGEGQVPSPFTIAKEDAIRLDIHLDTQAPHIRIHLFDTKTNSPCSATIFSEHLGWFNNEPLLPISVEHITVTSELNSCLSNMSRMKHPKVVRLQFFLPGVHWLEKGQKEQGNALFWEGISANRLQELRDSRDDDRSSAFYKVLTGAKRVKMYFAVAGSNIPRWERMGDYMRRVFTLANYWGNFWFYHDQMGPDENQMEVEEGEIADQEIPKQCIPRWLVKEYQLDLVQSGDGSSRLENPKPSKWNSICIPQLCAHPDDLAFFLRLGIKQELDRQTKRLIEMSENTSHLEGVFHAVPRTDNYLHVVEVIKRTEDSMQDLRSRFPIPGMSIMMNVFHPLDPRTFEVHGIIVAGAFGSTASYTAVVCGTQARVIAQNSRIPIRVQYIVYNALSQKHIDAVSMIQRIPSKSKPFGPDIKRLILGCHEPVTAERNWKATEGQVCSVHNTINRKTEPVPNDIQKDAIMDTVQSESGTTVIIGSQNTGKTTTSILVAHIHASLLSQKVLYVAYHSIQESIQAWLSDPDNKLAGHEWVHFTGARVSLSAIQRLQTQYRFIDKHHVELENSLWDFVHDADERGVTPELQWNFRFKSKQRIEAWSKDATHCMHTIACDYLQALKNLNNTYAHENIKQAKQHANALEYYLNLHYLKYEVKVVFCDPQASIHPLLLEIPTWEEVIMHEAAGADMVDLSVILAGLIGRVGHMTWTGDISEARQLLNHYDANVAADMLTRGVFQPLAKNPKEYAEVGLPKGYFVLDDVNSTTATETKDEDYVEAERAGKRVRQPSEGPNKRGRGGSAGPSRTSGSSVFRGAPSNRRGNFFYSRRTGSWWMLEWTPRWSCVGLFLPT</sequence>
<organism evidence="2 3">
    <name type="scientific">Periconia macrospinosa</name>
    <dbReference type="NCBI Taxonomy" id="97972"/>
    <lineage>
        <taxon>Eukaryota</taxon>
        <taxon>Fungi</taxon>
        <taxon>Dikarya</taxon>
        <taxon>Ascomycota</taxon>
        <taxon>Pezizomycotina</taxon>
        <taxon>Dothideomycetes</taxon>
        <taxon>Pleosporomycetidae</taxon>
        <taxon>Pleosporales</taxon>
        <taxon>Massarineae</taxon>
        <taxon>Periconiaceae</taxon>
        <taxon>Periconia</taxon>
    </lineage>
</organism>
<dbReference type="STRING" id="97972.A0A2V1D2Y4"/>
<reference evidence="2 3" key="1">
    <citation type="journal article" date="2018" name="Sci. Rep.">
        <title>Comparative genomics provides insights into the lifestyle and reveals functional heterogeneity of dark septate endophytic fungi.</title>
        <authorList>
            <person name="Knapp D.G."/>
            <person name="Nemeth J.B."/>
            <person name="Barry K."/>
            <person name="Hainaut M."/>
            <person name="Henrissat B."/>
            <person name="Johnson J."/>
            <person name="Kuo A."/>
            <person name="Lim J.H.P."/>
            <person name="Lipzen A."/>
            <person name="Nolan M."/>
            <person name="Ohm R.A."/>
            <person name="Tamas L."/>
            <person name="Grigoriev I.V."/>
            <person name="Spatafora J.W."/>
            <person name="Nagy L.G."/>
            <person name="Kovacs G.M."/>
        </authorList>
    </citation>
    <scope>NUCLEOTIDE SEQUENCE [LARGE SCALE GENOMIC DNA]</scope>
    <source>
        <strain evidence="2 3">DSE2036</strain>
    </source>
</reference>
<evidence type="ECO:0000313" key="3">
    <source>
        <dbReference type="Proteomes" id="UP000244855"/>
    </source>
</evidence>
<dbReference type="EMBL" id="KZ805767">
    <property type="protein sequence ID" value="PVH91853.1"/>
    <property type="molecule type" value="Genomic_DNA"/>
</dbReference>
<name>A0A2V1D2Y4_9PLEO</name>
<dbReference type="OrthoDB" id="3790317at2759"/>
<feature type="region of interest" description="Disordered" evidence="1">
    <location>
        <begin position="853"/>
        <end position="899"/>
    </location>
</feature>
<dbReference type="AlphaFoldDB" id="A0A2V1D2Y4"/>
<proteinExistence type="predicted"/>
<gene>
    <name evidence="2" type="ORF">DM02DRAFT_635838</name>
</gene>